<dbReference type="KEGG" id="crz:D1345_16945"/>
<evidence type="ECO:0000313" key="3">
    <source>
        <dbReference type="EMBL" id="AXT47758.1"/>
    </source>
</evidence>
<accession>A0AAD0RYI8</accession>
<proteinExistence type="predicted"/>
<evidence type="ECO:0000256" key="1">
    <source>
        <dbReference type="SAM" id="MobiDB-lite"/>
    </source>
</evidence>
<sequence>MSFIFFLSAIFSMAAFWYAAAKEHASKGRSWITRHWLAGISALIIGTLQAVLFAADAWYWNAAGFLIVLGAAGSLMEAKKPKPSSPPTAKAPTRPPKPVSTSFSGGVRLNGALEELREMCREMADDGVMEEGEVRMLAGWLELHPWVVSDGPVKVMADYIREVLADGEVSVMEGMDVLELAEAVAYGKSIADMRGWTALTPQTDTSPSKVKRRSKIPSRHRITGNQLDTIRFAYRNANGEYSERRVVVRVVDDEYFQGHCLKQQSKRTFRLDRVQGYVTSEESGEVASPFDWAQDLRTSRT</sequence>
<protein>
    <recommendedName>
        <fullName evidence="5">WYL domain-containing protein</fullName>
    </recommendedName>
</protein>
<organism evidence="3 4">
    <name type="scientific">Chromobacterium rhizoryzae</name>
    <dbReference type="NCBI Taxonomy" id="1778675"/>
    <lineage>
        <taxon>Bacteria</taxon>
        <taxon>Pseudomonadati</taxon>
        <taxon>Pseudomonadota</taxon>
        <taxon>Betaproteobacteria</taxon>
        <taxon>Neisseriales</taxon>
        <taxon>Chromobacteriaceae</taxon>
        <taxon>Chromobacterium</taxon>
    </lineage>
</organism>
<reference evidence="3 4" key="1">
    <citation type="submission" date="2018-08" db="EMBL/GenBank/DDBJ databases">
        <title>Complete genome sequence of JP2-74.</title>
        <authorList>
            <person name="Wu L."/>
        </authorList>
    </citation>
    <scope>NUCLEOTIDE SEQUENCE [LARGE SCALE GENOMIC DNA]</scope>
    <source>
        <strain evidence="3 4">JP2-74</strain>
    </source>
</reference>
<feature type="region of interest" description="Disordered" evidence="1">
    <location>
        <begin position="79"/>
        <end position="103"/>
    </location>
</feature>
<evidence type="ECO:0000256" key="2">
    <source>
        <dbReference type="SAM" id="Phobius"/>
    </source>
</evidence>
<keyword evidence="2" id="KW-0812">Transmembrane</keyword>
<evidence type="ECO:0000313" key="4">
    <source>
        <dbReference type="Proteomes" id="UP000259465"/>
    </source>
</evidence>
<keyword evidence="2" id="KW-1133">Transmembrane helix</keyword>
<feature type="transmembrane region" description="Helical" evidence="2">
    <location>
        <begin position="58"/>
        <end position="76"/>
    </location>
</feature>
<feature type="transmembrane region" description="Helical" evidence="2">
    <location>
        <begin position="31"/>
        <end position="51"/>
    </location>
</feature>
<dbReference type="Proteomes" id="UP000259465">
    <property type="component" value="Chromosome"/>
</dbReference>
<gene>
    <name evidence="3" type="ORF">D1345_16945</name>
</gene>
<name>A0AAD0RYI8_9NEIS</name>
<dbReference type="AlphaFoldDB" id="A0AAD0RYI8"/>
<keyword evidence="2" id="KW-0472">Membrane</keyword>
<evidence type="ECO:0008006" key="5">
    <source>
        <dbReference type="Google" id="ProtNLM"/>
    </source>
</evidence>
<keyword evidence="4" id="KW-1185">Reference proteome</keyword>
<dbReference type="EMBL" id="CP031968">
    <property type="protein sequence ID" value="AXT47758.1"/>
    <property type="molecule type" value="Genomic_DNA"/>
</dbReference>